<name>A0A7W8V4Y6_PARAM</name>
<dbReference type="RefSeq" id="WP_184128924.1">
    <property type="nucleotide sequence ID" value="NZ_JACHDD010000002.1"/>
</dbReference>
<protein>
    <recommendedName>
        <fullName evidence="1">Lysine-specific metallo-endopeptidase domain-containing protein</fullName>
    </recommendedName>
</protein>
<dbReference type="Gene3D" id="3.40.390.10">
    <property type="entry name" value="Collagenase (Catalytic Domain)"/>
    <property type="match status" value="1"/>
</dbReference>
<gene>
    <name evidence="2" type="ORF">HDG40_001210</name>
</gene>
<dbReference type="CDD" id="cd11007">
    <property type="entry name" value="M35_like_1"/>
    <property type="match status" value="1"/>
</dbReference>
<dbReference type="GO" id="GO:0004222">
    <property type="term" value="F:metalloendopeptidase activity"/>
    <property type="evidence" value="ECO:0007669"/>
    <property type="project" value="InterPro"/>
</dbReference>
<dbReference type="SUPFAM" id="SSF55486">
    <property type="entry name" value="Metalloproteases ('zincins'), catalytic domain"/>
    <property type="match status" value="1"/>
</dbReference>
<sequence>MKDSTEWVTLDDTAFTNTIPGSNRDVTINTVPICSNMTNKEFRRQAMRARDIGVELIKKRIAGLARWDTREQDRVTTFFASADVHAKKVLCEGLPRLLAAMQELEPEKIVRWDSEINRYLSCAITPDSGVNHAAVCKPDSEKRVIAIYSRFCGSPFAQLWGICTVKTIIHECTHFTDTFDSQDHMYLDSEAGAMIFARNKPHQAISNADSIAGYIATFDGVNIAP</sequence>
<dbReference type="AlphaFoldDB" id="A0A7W8V4Y6"/>
<proteinExistence type="predicted"/>
<comment type="caution">
    <text evidence="2">The sequence shown here is derived from an EMBL/GenBank/DDBJ whole genome shotgun (WGS) entry which is preliminary data.</text>
</comment>
<dbReference type="InterPro" id="IPR029463">
    <property type="entry name" value="Lys_MEP"/>
</dbReference>
<evidence type="ECO:0000259" key="1">
    <source>
        <dbReference type="SMART" id="SM01351"/>
    </source>
</evidence>
<dbReference type="InterPro" id="IPR024079">
    <property type="entry name" value="MetalloPept_cat_dom_sf"/>
</dbReference>
<evidence type="ECO:0000313" key="3">
    <source>
        <dbReference type="Proteomes" id="UP000592780"/>
    </source>
</evidence>
<dbReference type="Proteomes" id="UP000592780">
    <property type="component" value="Unassembled WGS sequence"/>
</dbReference>
<accession>A0A7W8V4Y6</accession>
<feature type="domain" description="Lysine-specific metallo-endopeptidase" evidence="1">
    <location>
        <begin position="62"/>
        <end position="216"/>
    </location>
</feature>
<keyword evidence="3" id="KW-1185">Reference proteome</keyword>
<organism evidence="2 3">
    <name type="scientific">Paraburkholderia atlantica</name>
    <dbReference type="NCBI Taxonomy" id="2654982"/>
    <lineage>
        <taxon>Bacteria</taxon>
        <taxon>Pseudomonadati</taxon>
        <taxon>Pseudomonadota</taxon>
        <taxon>Betaproteobacteria</taxon>
        <taxon>Burkholderiales</taxon>
        <taxon>Burkholderiaceae</taxon>
        <taxon>Paraburkholderia</taxon>
    </lineage>
</organism>
<reference evidence="2 3" key="1">
    <citation type="submission" date="2020-08" db="EMBL/GenBank/DDBJ databases">
        <title>Genomic Encyclopedia of Type Strains, Phase IV (KMG-V): Genome sequencing to study the core and pangenomes of soil and plant-associated prokaryotes.</title>
        <authorList>
            <person name="Whitman W."/>
        </authorList>
    </citation>
    <scope>NUCLEOTIDE SEQUENCE [LARGE SCALE GENOMIC DNA]</scope>
    <source>
        <strain evidence="2 3">JPY158</strain>
    </source>
</reference>
<dbReference type="SMART" id="SM01351">
    <property type="entry name" value="Aspzincin_M35"/>
    <property type="match status" value="1"/>
</dbReference>
<dbReference type="InterPro" id="IPR034108">
    <property type="entry name" value="Pept_M35-like_proteobacteria"/>
</dbReference>
<dbReference type="Pfam" id="PF14521">
    <property type="entry name" value="Aspzincin_M35"/>
    <property type="match status" value="1"/>
</dbReference>
<dbReference type="EMBL" id="JACHDD010000002">
    <property type="protein sequence ID" value="MBB5423068.1"/>
    <property type="molecule type" value="Genomic_DNA"/>
</dbReference>
<evidence type="ECO:0000313" key="2">
    <source>
        <dbReference type="EMBL" id="MBB5423068.1"/>
    </source>
</evidence>